<evidence type="ECO:0000256" key="2">
    <source>
        <dbReference type="ARBA" id="ARBA00022617"/>
    </source>
</evidence>
<reference evidence="8" key="1">
    <citation type="journal article" date="2013" name="J. Antibiot.">
        <title>Identification of the incednine biosynthetic gene cluster: characterization of novel beta-glutamate-beta-decarboxylase IdnL3.</title>
        <authorList>
            <person name="Takaishi M."/>
            <person name="Kudo F."/>
            <person name="Eguchi T."/>
        </authorList>
    </citation>
    <scope>NUCLEOTIDE SEQUENCE</scope>
    <source>
        <strain evidence="8">ML694-90F3</strain>
    </source>
</reference>
<dbReference type="Pfam" id="PF00067">
    <property type="entry name" value="p450"/>
    <property type="match status" value="1"/>
</dbReference>
<keyword evidence="3 7" id="KW-0479">Metal-binding</keyword>
<dbReference type="GO" id="GO:0004497">
    <property type="term" value="F:monooxygenase activity"/>
    <property type="evidence" value="ECO:0007669"/>
    <property type="project" value="UniProtKB-KW"/>
</dbReference>
<evidence type="ECO:0000256" key="4">
    <source>
        <dbReference type="ARBA" id="ARBA00023002"/>
    </source>
</evidence>
<name>A0A077KXV2_9ACTN</name>
<dbReference type="FunFam" id="1.10.630.10:FF:000018">
    <property type="entry name" value="Cytochrome P450 monooxygenase"/>
    <property type="match status" value="1"/>
</dbReference>
<dbReference type="Gene3D" id="1.10.630.10">
    <property type="entry name" value="Cytochrome P450"/>
    <property type="match status" value="1"/>
</dbReference>
<evidence type="ECO:0000256" key="7">
    <source>
        <dbReference type="RuleBase" id="RU000461"/>
    </source>
</evidence>
<evidence type="ECO:0000256" key="5">
    <source>
        <dbReference type="ARBA" id="ARBA00023004"/>
    </source>
</evidence>
<gene>
    <name evidence="8" type="primary">idnO1</name>
</gene>
<dbReference type="PRINTS" id="PR00359">
    <property type="entry name" value="BP450"/>
</dbReference>
<protein>
    <submittedName>
        <fullName evidence="8">Cytochrome P450</fullName>
    </submittedName>
</protein>
<dbReference type="PANTHER" id="PTHR46696">
    <property type="entry name" value="P450, PUTATIVE (EUROFUNG)-RELATED"/>
    <property type="match status" value="1"/>
</dbReference>
<keyword evidence="5 7" id="KW-0408">Iron</keyword>
<dbReference type="PROSITE" id="PS00086">
    <property type="entry name" value="CYTOCHROME_P450"/>
    <property type="match status" value="1"/>
</dbReference>
<keyword evidence="4 7" id="KW-0560">Oxidoreductase</keyword>
<sequence>MTVPPPVRDYPFEMADIGVSPLYARLQREEPMSRVQLPYGEPSWLAVRHADVKLVMTDPRFSRAIAQGLNQPRLRRQSTGDGIMGMDPPDHTRLRRLVGKAFTARRMNQMRDGVRGLAESLVDGLVARHAKGEPADVVEDFARLLPVNVICDLLGVPFEDRHVFRRWTEGVTNDETAKADVLFDIGGELDDYMAALVAERRKEPTDDLLGALVFARDNGDKLTDNELIVLAGAGLLTGGVETVASALPSFVYTLLTRPGLLEQLRAEPGLMPTAVEELLRYVPINTAAMFARYALEDVWVGDTLVRTGEPVLTALHAANRDPEVFDDPETIDLARAHNPHVTFGHGPHHCIGAQLARMELQESLTALLTRLPEIRLDGGPEAVEWKFGVIVRGPSALNITW</sequence>
<accession>A0A077KXV2</accession>
<evidence type="ECO:0000256" key="1">
    <source>
        <dbReference type="ARBA" id="ARBA00010617"/>
    </source>
</evidence>
<comment type="similarity">
    <text evidence="1 7">Belongs to the cytochrome P450 family.</text>
</comment>
<dbReference type="GO" id="GO:0005506">
    <property type="term" value="F:iron ion binding"/>
    <property type="evidence" value="ECO:0007669"/>
    <property type="project" value="InterPro"/>
</dbReference>
<evidence type="ECO:0000256" key="3">
    <source>
        <dbReference type="ARBA" id="ARBA00022723"/>
    </source>
</evidence>
<dbReference type="InterPro" id="IPR017972">
    <property type="entry name" value="Cyt_P450_CS"/>
</dbReference>
<dbReference type="GO" id="GO:0016705">
    <property type="term" value="F:oxidoreductase activity, acting on paired donors, with incorporation or reduction of molecular oxygen"/>
    <property type="evidence" value="ECO:0007669"/>
    <property type="project" value="InterPro"/>
</dbReference>
<organism evidence="8">
    <name type="scientific">Streptomyces sp. ML694-90F3</name>
    <dbReference type="NCBI Taxonomy" id="1265536"/>
    <lineage>
        <taxon>Bacteria</taxon>
        <taxon>Bacillati</taxon>
        <taxon>Actinomycetota</taxon>
        <taxon>Actinomycetes</taxon>
        <taxon>Kitasatosporales</taxon>
        <taxon>Streptomycetaceae</taxon>
        <taxon>Streptomyces</taxon>
    </lineage>
</organism>
<evidence type="ECO:0000256" key="6">
    <source>
        <dbReference type="ARBA" id="ARBA00023033"/>
    </source>
</evidence>
<dbReference type="GO" id="GO:0020037">
    <property type="term" value="F:heme binding"/>
    <property type="evidence" value="ECO:0007669"/>
    <property type="project" value="InterPro"/>
</dbReference>
<dbReference type="InterPro" id="IPR036396">
    <property type="entry name" value="Cyt_P450_sf"/>
</dbReference>
<dbReference type="AlphaFoldDB" id="A0A077KXV2"/>
<dbReference type="InterPro" id="IPR001128">
    <property type="entry name" value="Cyt_P450"/>
</dbReference>
<dbReference type="PANTHER" id="PTHR46696:SF1">
    <property type="entry name" value="CYTOCHROME P450 YJIB-RELATED"/>
    <property type="match status" value="1"/>
</dbReference>
<keyword evidence="2 7" id="KW-0349">Heme</keyword>
<dbReference type="PRINTS" id="PR00385">
    <property type="entry name" value="P450"/>
</dbReference>
<keyword evidence="6 7" id="KW-0503">Monooxygenase</keyword>
<dbReference type="SUPFAM" id="SSF48264">
    <property type="entry name" value="Cytochrome P450"/>
    <property type="match status" value="1"/>
</dbReference>
<dbReference type="InterPro" id="IPR002397">
    <property type="entry name" value="Cyt_P450_B"/>
</dbReference>
<proteinExistence type="inferred from homology"/>
<dbReference type="EMBL" id="AB767280">
    <property type="protein sequence ID" value="BAP34719.1"/>
    <property type="molecule type" value="Genomic_DNA"/>
</dbReference>
<evidence type="ECO:0000313" key="8">
    <source>
        <dbReference type="EMBL" id="BAP34719.1"/>
    </source>
</evidence>
<dbReference type="CDD" id="cd11031">
    <property type="entry name" value="Cyp158A-like"/>
    <property type="match status" value="1"/>
</dbReference>